<evidence type="ECO:0000313" key="3">
    <source>
        <dbReference type="Proteomes" id="UP000306585"/>
    </source>
</evidence>
<organism evidence="2 3">
    <name type="scientific">Mariprofundus erugo</name>
    <dbReference type="NCBI Taxonomy" id="2528639"/>
    <lineage>
        <taxon>Bacteria</taxon>
        <taxon>Pseudomonadati</taxon>
        <taxon>Pseudomonadota</taxon>
        <taxon>Candidatius Mariprofundia</taxon>
        <taxon>Mariprofundales</taxon>
        <taxon>Mariprofundaceae</taxon>
        <taxon>Mariprofundus</taxon>
    </lineage>
</organism>
<reference evidence="2 3" key="1">
    <citation type="journal article" date="2019" name="Appl. Environ. Microbiol.">
        <title>Environmental Evidence and Genomic Insight of Iron-oxidizing Bacteria Preference Towards More Corrosion Resistant Stainless Steel at Higher Salinities.</title>
        <authorList>
            <person name="Garrison C.E."/>
            <person name="Price K.A."/>
            <person name="Field E.K."/>
        </authorList>
    </citation>
    <scope>NUCLEOTIDE SEQUENCE [LARGE SCALE GENOMIC DNA]</scope>
    <source>
        <strain evidence="2 3">P3</strain>
    </source>
</reference>
<dbReference type="OrthoDB" id="9790406at2"/>
<evidence type="ECO:0000259" key="1">
    <source>
        <dbReference type="PROSITE" id="PS50851"/>
    </source>
</evidence>
<dbReference type="Proteomes" id="UP000306585">
    <property type="component" value="Unassembled WGS sequence"/>
</dbReference>
<dbReference type="PANTHER" id="PTHR22617">
    <property type="entry name" value="CHEMOTAXIS SENSOR HISTIDINE KINASE-RELATED"/>
    <property type="match status" value="1"/>
</dbReference>
<dbReference type="RefSeq" id="WP_138238890.1">
    <property type="nucleotide sequence ID" value="NZ_VBRY01000004.1"/>
</dbReference>
<gene>
    <name evidence="2" type="ORF">FEF65_06005</name>
</gene>
<dbReference type="GO" id="GO:0005829">
    <property type="term" value="C:cytosol"/>
    <property type="evidence" value="ECO:0007669"/>
    <property type="project" value="TreeGrafter"/>
</dbReference>
<dbReference type="InterPro" id="IPR002545">
    <property type="entry name" value="CheW-lke_dom"/>
</dbReference>
<dbReference type="Gene3D" id="2.30.30.40">
    <property type="entry name" value="SH3 Domains"/>
    <property type="match status" value="1"/>
</dbReference>
<feature type="domain" description="CheW-like" evidence="1">
    <location>
        <begin position="16"/>
        <end position="156"/>
    </location>
</feature>
<dbReference type="InterPro" id="IPR036061">
    <property type="entry name" value="CheW-like_dom_sf"/>
</dbReference>
<dbReference type="InterPro" id="IPR039315">
    <property type="entry name" value="CheW"/>
</dbReference>
<dbReference type="GO" id="GO:0006935">
    <property type="term" value="P:chemotaxis"/>
    <property type="evidence" value="ECO:0007669"/>
    <property type="project" value="InterPro"/>
</dbReference>
<sequence>MSKNAVVPTSKVGICSSELLTCRVGDQWLGLPVRHVREVVTPMQYTDMPLSADAVMGLINLRGRVITQLDVRRVIGLPPRTGSYYRVAIVETVSGEDFGLVMDAVGEVIELNPEHYEKTPKTLARVWQMVSDGVLKRDDHVLVLVDVERFITLTIADQQMQEIPALLN</sequence>
<dbReference type="EMBL" id="VBRY01000004">
    <property type="protein sequence ID" value="TLS67994.1"/>
    <property type="molecule type" value="Genomic_DNA"/>
</dbReference>
<dbReference type="PANTHER" id="PTHR22617:SF23">
    <property type="entry name" value="CHEMOTAXIS PROTEIN CHEW"/>
    <property type="match status" value="1"/>
</dbReference>
<proteinExistence type="predicted"/>
<dbReference type="PROSITE" id="PS50851">
    <property type="entry name" value="CHEW"/>
    <property type="match status" value="1"/>
</dbReference>
<dbReference type="Pfam" id="PF01584">
    <property type="entry name" value="CheW"/>
    <property type="match status" value="1"/>
</dbReference>
<dbReference type="Gene3D" id="2.40.50.180">
    <property type="entry name" value="CheA-289, Domain 4"/>
    <property type="match status" value="1"/>
</dbReference>
<comment type="caution">
    <text evidence="2">The sequence shown here is derived from an EMBL/GenBank/DDBJ whole genome shotgun (WGS) entry which is preliminary data.</text>
</comment>
<keyword evidence="3" id="KW-1185">Reference proteome</keyword>
<dbReference type="SUPFAM" id="SSF50341">
    <property type="entry name" value="CheW-like"/>
    <property type="match status" value="1"/>
</dbReference>
<evidence type="ECO:0000313" key="2">
    <source>
        <dbReference type="EMBL" id="TLS67994.1"/>
    </source>
</evidence>
<protein>
    <recommendedName>
        <fullName evidence="1">CheW-like domain-containing protein</fullName>
    </recommendedName>
</protein>
<dbReference type="SMART" id="SM00260">
    <property type="entry name" value="CheW"/>
    <property type="match status" value="1"/>
</dbReference>
<accession>A0A5R9GYG0</accession>
<dbReference type="GO" id="GO:0007165">
    <property type="term" value="P:signal transduction"/>
    <property type="evidence" value="ECO:0007669"/>
    <property type="project" value="InterPro"/>
</dbReference>
<dbReference type="AlphaFoldDB" id="A0A5R9GYG0"/>
<name>A0A5R9GYG0_9PROT</name>